<dbReference type="EMBL" id="BNDS01000007">
    <property type="protein sequence ID" value="GHH98486.1"/>
    <property type="molecule type" value="Genomic_DNA"/>
</dbReference>
<keyword evidence="2" id="KW-1185">Reference proteome</keyword>
<name>A0ABQ3NA00_9BACI</name>
<gene>
    <name evidence="1" type="ORF">AM1BK_20290</name>
</gene>
<proteinExistence type="predicted"/>
<organism evidence="1 2">
    <name type="scientific">Neobacillus kokaensis</name>
    <dbReference type="NCBI Taxonomy" id="2759023"/>
    <lineage>
        <taxon>Bacteria</taxon>
        <taxon>Bacillati</taxon>
        <taxon>Bacillota</taxon>
        <taxon>Bacilli</taxon>
        <taxon>Bacillales</taxon>
        <taxon>Bacillaceae</taxon>
        <taxon>Neobacillus</taxon>
    </lineage>
</organism>
<comment type="caution">
    <text evidence="1">The sequence shown here is derived from an EMBL/GenBank/DDBJ whole genome shotgun (WGS) entry which is preliminary data.</text>
</comment>
<evidence type="ECO:0000313" key="2">
    <source>
        <dbReference type="Proteomes" id="UP000637074"/>
    </source>
</evidence>
<dbReference type="Proteomes" id="UP000637074">
    <property type="component" value="Unassembled WGS sequence"/>
</dbReference>
<accession>A0ABQ3NA00</accession>
<reference evidence="1 2" key="1">
    <citation type="journal article" date="2022" name="Int. J. Syst. Evol. Microbiol.">
        <title>Neobacillus kokaensis sp. nov., isolated from soil.</title>
        <authorList>
            <person name="Yuki K."/>
            <person name="Matsubara H."/>
            <person name="Yamaguchi S."/>
        </authorList>
    </citation>
    <scope>NUCLEOTIDE SEQUENCE [LARGE SCALE GENOMIC DNA]</scope>
    <source>
        <strain evidence="1 2">LOB 377</strain>
    </source>
</reference>
<evidence type="ECO:0000313" key="1">
    <source>
        <dbReference type="EMBL" id="GHH98486.1"/>
    </source>
</evidence>
<protein>
    <submittedName>
        <fullName evidence="1">Uncharacterized protein</fullName>
    </submittedName>
</protein>
<sequence>MGPDCFAGYYDSLDVFRANASQSLCDQLILQICHPHVNPAVQAHLIPDCPLLLLLSLVSYYLKYE</sequence>